<feature type="transmembrane region" description="Helical" evidence="1">
    <location>
        <begin position="12"/>
        <end position="33"/>
    </location>
</feature>
<reference evidence="2 3" key="1">
    <citation type="submission" date="2020-02" db="EMBL/GenBank/DDBJ databases">
        <authorList>
            <person name="Zheng R.K."/>
            <person name="Sun C.M."/>
        </authorList>
    </citation>
    <scope>NUCLEOTIDE SEQUENCE [LARGE SCALE GENOMIC DNA]</scope>
    <source>
        <strain evidence="3">zrk13</strain>
    </source>
</reference>
<evidence type="ECO:0000313" key="2">
    <source>
        <dbReference type="EMBL" id="QMS84559.1"/>
    </source>
</evidence>
<dbReference type="KEGG" id="xcl:G4Z02_01945"/>
<dbReference type="Proteomes" id="UP000514720">
    <property type="component" value="Chromosome"/>
</dbReference>
<organism evidence="2 3">
    <name type="scientific">Candidatus Xianfuyuplasma coldseepsis</name>
    <dbReference type="NCBI Taxonomy" id="2782163"/>
    <lineage>
        <taxon>Bacteria</taxon>
        <taxon>Bacillati</taxon>
        <taxon>Mycoplasmatota</taxon>
        <taxon>Mollicutes</taxon>
        <taxon>Candidatus Izemoplasmatales</taxon>
        <taxon>Candidatus Izemoplasmataceae</taxon>
        <taxon>Candidatus Xianfuyuplasma</taxon>
    </lineage>
</organism>
<accession>A0A7L7KQ49</accession>
<dbReference type="AlphaFoldDB" id="A0A7L7KQ49"/>
<protein>
    <submittedName>
        <fullName evidence="2">YwaF family protein</fullName>
    </submittedName>
</protein>
<evidence type="ECO:0000256" key="1">
    <source>
        <dbReference type="SAM" id="Phobius"/>
    </source>
</evidence>
<keyword evidence="1" id="KW-0812">Transmembrane</keyword>
<sequence>MFDPALKETFVTFGVSHFIAVAIIFTIVGLIVYNKDRLRESRYLNVIRYTLVILTLGQEVSLNIYRIVMGEWVIATSLPL</sequence>
<keyword evidence="1" id="KW-0472">Membrane</keyword>
<proteinExistence type="predicted"/>
<name>A0A7L7KQ49_9MOLU</name>
<dbReference type="Pfam" id="PF14808">
    <property type="entry name" value="TMEM164"/>
    <property type="match status" value="1"/>
</dbReference>
<keyword evidence="3" id="KW-1185">Reference proteome</keyword>
<dbReference type="EMBL" id="CP048914">
    <property type="protein sequence ID" value="QMS84559.1"/>
    <property type="molecule type" value="Genomic_DNA"/>
</dbReference>
<evidence type="ECO:0000313" key="3">
    <source>
        <dbReference type="Proteomes" id="UP000514720"/>
    </source>
</evidence>
<dbReference type="RefSeq" id="WP_258878174.1">
    <property type="nucleotide sequence ID" value="NZ_CP048914.1"/>
</dbReference>
<gene>
    <name evidence="2" type="ORF">G4Z02_01945</name>
</gene>
<keyword evidence="1" id="KW-1133">Transmembrane helix</keyword>